<dbReference type="GO" id="GO:0016746">
    <property type="term" value="F:acyltransferase activity"/>
    <property type="evidence" value="ECO:0007669"/>
    <property type="project" value="UniProtKB-KW"/>
</dbReference>
<name>A0A1H9EXA4_9GAMM</name>
<keyword evidence="3" id="KW-1185">Reference proteome</keyword>
<feature type="domain" description="Phospholipid/glycerol acyltransferase" evidence="1">
    <location>
        <begin position="89"/>
        <end position="231"/>
    </location>
</feature>
<dbReference type="EMBL" id="FOFS01000005">
    <property type="protein sequence ID" value="SEQ30354.1"/>
    <property type="molecule type" value="Genomic_DNA"/>
</dbReference>
<reference evidence="2 3" key="1">
    <citation type="submission" date="2016-10" db="EMBL/GenBank/DDBJ databases">
        <authorList>
            <person name="de Groot N.N."/>
        </authorList>
    </citation>
    <scope>NUCLEOTIDE SEQUENCE [LARGE SCALE GENOMIC DNA]</scope>
    <source>
        <strain evidence="2 3">DSM 25927</strain>
    </source>
</reference>
<evidence type="ECO:0000259" key="1">
    <source>
        <dbReference type="SMART" id="SM00563"/>
    </source>
</evidence>
<accession>A0A1H9EXA4</accession>
<dbReference type="RefSeq" id="WP_245732408.1">
    <property type="nucleotide sequence ID" value="NZ_FOFS01000005.1"/>
</dbReference>
<dbReference type="SUPFAM" id="SSF69593">
    <property type="entry name" value="Glycerol-3-phosphate (1)-acyltransferase"/>
    <property type="match status" value="1"/>
</dbReference>
<dbReference type="NCBIfam" id="NF010621">
    <property type="entry name" value="PRK14014.1"/>
    <property type="match status" value="1"/>
</dbReference>
<sequence length="310" mass="36020">MLSVIFPPSVMMLLTTAALIISTLAAFILLMPAALLKLIPHVPLQRACSRYCVWVATNWVSNNKMLLRLLHAETWDVEFRTPLQPGKNYLLIANHQSWADIILLFDLLHGRVPFPRFFLKYELLYVPVIGIACWAMDFPFMRRLDQRQLAAHPELRGKDLETTRRACEIYKREPVTVINFLEGTRFTEEKRLAKKSPYRHLLPPKAGGMSFTLNAMGEQFAGVIDVTIAYRPTQKKLLWSFTSGEQNQLAVHIDVLPIPAELMHGDYETDREYRTRFQSWINGIWMRKDARLERMLNTRPVMQAQRPVHY</sequence>
<evidence type="ECO:0000313" key="3">
    <source>
        <dbReference type="Proteomes" id="UP000199233"/>
    </source>
</evidence>
<proteinExistence type="predicted"/>
<dbReference type="Proteomes" id="UP000199233">
    <property type="component" value="Unassembled WGS sequence"/>
</dbReference>
<dbReference type="PANTHER" id="PTHR10983">
    <property type="entry name" value="1-ACYLGLYCEROL-3-PHOSPHATE ACYLTRANSFERASE-RELATED"/>
    <property type="match status" value="1"/>
</dbReference>
<dbReference type="Pfam" id="PF01553">
    <property type="entry name" value="Acyltransferase"/>
    <property type="match status" value="1"/>
</dbReference>
<dbReference type="SMART" id="SM00563">
    <property type="entry name" value="PlsC"/>
    <property type="match status" value="1"/>
</dbReference>
<dbReference type="CDD" id="cd07990">
    <property type="entry name" value="LPLAT_LCLAT1-like"/>
    <property type="match status" value="1"/>
</dbReference>
<gene>
    <name evidence="2" type="ORF">SAMN04488038_105191</name>
</gene>
<dbReference type="AlphaFoldDB" id="A0A1H9EXA4"/>
<dbReference type="GO" id="GO:0005886">
    <property type="term" value="C:plasma membrane"/>
    <property type="evidence" value="ECO:0007669"/>
    <property type="project" value="TreeGrafter"/>
</dbReference>
<evidence type="ECO:0000313" key="2">
    <source>
        <dbReference type="EMBL" id="SEQ30354.1"/>
    </source>
</evidence>
<dbReference type="STRING" id="489703.SAMN04488038_105191"/>
<keyword evidence="2" id="KW-0808">Transferase</keyword>
<organism evidence="2 3">
    <name type="scientific">Solimonas aquatica</name>
    <dbReference type="NCBI Taxonomy" id="489703"/>
    <lineage>
        <taxon>Bacteria</taxon>
        <taxon>Pseudomonadati</taxon>
        <taxon>Pseudomonadota</taxon>
        <taxon>Gammaproteobacteria</taxon>
        <taxon>Nevskiales</taxon>
        <taxon>Nevskiaceae</taxon>
        <taxon>Solimonas</taxon>
    </lineage>
</organism>
<dbReference type="PANTHER" id="PTHR10983:SF15">
    <property type="entry name" value="ACYLTRANSFERASE YIHG-RELATED"/>
    <property type="match status" value="1"/>
</dbReference>
<dbReference type="InterPro" id="IPR002123">
    <property type="entry name" value="Plipid/glycerol_acylTrfase"/>
</dbReference>
<keyword evidence="2" id="KW-0012">Acyltransferase</keyword>
<protein>
    <submittedName>
        <fullName evidence="2">1-acyl-sn-glycerol-3-phosphate acyltransferase</fullName>
    </submittedName>
</protein>